<accession>A0A1H1R620</accession>
<dbReference type="SUPFAM" id="SSF46785">
    <property type="entry name" value="Winged helix' DNA-binding domain"/>
    <property type="match status" value="1"/>
</dbReference>
<evidence type="ECO:0000256" key="5">
    <source>
        <dbReference type="SAM" id="MobiDB-lite"/>
    </source>
</evidence>
<proteinExistence type="inferred from homology"/>
<dbReference type="Gene3D" id="3.40.190.10">
    <property type="entry name" value="Periplasmic binding protein-like II"/>
    <property type="match status" value="2"/>
</dbReference>
<dbReference type="PROSITE" id="PS50931">
    <property type="entry name" value="HTH_LYSR"/>
    <property type="match status" value="1"/>
</dbReference>
<dbReference type="STRING" id="117157.SAMN04489717_2287"/>
<dbReference type="GO" id="GO:0032993">
    <property type="term" value="C:protein-DNA complex"/>
    <property type="evidence" value="ECO:0007669"/>
    <property type="project" value="TreeGrafter"/>
</dbReference>
<dbReference type="GO" id="GO:0003700">
    <property type="term" value="F:DNA-binding transcription factor activity"/>
    <property type="evidence" value="ECO:0007669"/>
    <property type="project" value="InterPro"/>
</dbReference>
<evidence type="ECO:0000313" key="7">
    <source>
        <dbReference type="EMBL" id="SDS31055.1"/>
    </source>
</evidence>
<dbReference type="InterPro" id="IPR036388">
    <property type="entry name" value="WH-like_DNA-bd_sf"/>
</dbReference>
<evidence type="ECO:0000256" key="3">
    <source>
        <dbReference type="ARBA" id="ARBA00023125"/>
    </source>
</evidence>
<evidence type="ECO:0000256" key="2">
    <source>
        <dbReference type="ARBA" id="ARBA00023015"/>
    </source>
</evidence>
<organism evidence="7 8">
    <name type="scientific">Actinopolymorpha singaporensis</name>
    <dbReference type="NCBI Taxonomy" id="117157"/>
    <lineage>
        <taxon>Bacteria</taxon>
        <taxon>Bacillati</taxon>
        <taxon>Actinomycetota</taxon>
        <taxon>Actinomycetes</taxon>
        <taxon>Propionibacteriales</taxon>
        <taxon>Actinopolymorphaceae</taxon>
        <taxon>Actinopolymorpha</taxon>
    </lineage>
</organism>
<dbReference type="GO" id="GO:0003677">
    <property type="term" value="F:DNA binding"/>
    <property type="evidence" value="ECO:0007669"/>
    <property type="project" value="UniProtKB-KW"/>
</dbReference>
<evidence type="ECO:0000313" key="8">
    <source>
        <dbReference type="Proteomes" id="UP000198983"/>
    </source>
</evidence>
<keyword evidence="2" id="KW-0805">Transcription regulation</keyword>
<dbReference type="PANTHER" id="PTHR30346:SF0">
    <property type="entry name" value="HCA OPERON TRANSCRIPTIONAL ACTIVATOR HCAR"/>
    <property type="match status" value="1"/>
</dbReference>
<gene>
    <name evidence="7" type="ORF">SAMN04489717_2287</name>
</gene>
<keyword evidence="4" id="KW-0804">Transcription</keyword>
<dbReference type="InterPro" id="IPR000847">
    <property type="entry name" value="LysR_HTH_N"/>
</dbReference>
<evidence type="ECO:0000256" key="4">
    <source>
        <dbReference type="ARBA" id="ARBA00023163"/>
    </source>
</evidence>
<feature type="domain" description="HTH lysR-type" evidence="6">
    <location>
        <begin position="21"/>
        <end position="75"/>
    </location>
</feature>
<dbReference type="SUPFAM" id="SSF53850">
    <property type="entry name" value="Periplasmic binding protein-like II"/>
    <property type="match status" value="1"/>
</dbReference>
<dbReference type="CDD" id="cd08414">
    <property type="entry name" value="PBP2_LTTR_aromatics_like"/>
    <property type="match status" value="1"/>
</dbReference>
<protein>
    <submittedName>
        <fullName evidence="7">DNA-binding transcriptional regulator, LysR family</fullName>
    </submittedName>
</protein>
<comment type="similarity">
    <text evidence="1">Belongs to the LysR transcriptional regulatory family.</text>
</comment>
<dbReference type="EMBL" id="LT629732">
    <property type="protein sequence ID" value="SDS31055.1"/>
    <property type="molecule type" value="Genomic_DNA"/>
</dbReference>
<dbReference type="Gene3D" id="1.10.10.10">
    <property type="entry name" value="Winged helix-like DNA-binding domain superfamily/Winged helix DNA-binding domain"/>
    <property type="match status" value="1"/>
</dbReference>
<sequence length="326" mass="35659">MDMVRTTIPAWISSLLMDMVRHLEYFTAIAAEGHFGRAAQRLRMRQPPLSQGLRRLEDELGTRLFDRDSQGVRLTEAGRALLPTAQRVLDEVQQLHLLARRQRDPEREVLRIRVASGLGRGHYAQVVAACRRAVPEADIEVSEQTTRDLIRDLLGGRADLGVLHEPIVSRGLTLGPTLEVPLRCLVPDDGSVRDSPRLRDLGGYELLLPARDQAPAAHDDLLAMCERHGFLPRVVREMSDERVARGLIAAGGVVAFTTDPPGSGEGVRIVRLDGDPLALSLRVAWAGTLTGPARRLPDILQDVLGTPRRPGGLGPAPRPVSEVPAP</sequence>
<evidence type="ECO:0000259" key="6">
    <source>
        <dbReference type="PROSITE" id="PS50931"/>
    </source>
</evidence>
<dbReference type="PANTHER" id="PTHR30346">
    <property type="entry name" value="TRANSCRIPTIONAL DUAL REGULATOR HCAR-RELATED"/>
    <property type="match status" value="1"/>
</dbReference>
<keyword evidence="3 7" id="KW-0238">DNA-binding</keyword>
<dbReference type="Proteomes" id="UP000198983">
    <property type="component" value="Chromosome I"/>
</dbReference>
<evidence type="ECO:0000256" key="1">
    <source>
        <dbReference type="ARBA" id="ARBA00009437"/>
    </source>
</evidence>
<dbReference type="InterPro" id="IPR036390">
    <property type="entry name" value="WH_DNA-bd_sf"/>
</dbReference>
<dbReference type="Pfam" id="PF00126">
    <property type="entry name" value="HTH_1"/>
    <property type="match status" value="1"/>
</dbReference>
<dbReference type="Pfam" id="PF03466">
    <property type="entry name" value="LysR_substrate"/>
    <property type="match status" value="1"/>
</dbReference>
<dbReference type="FunFam" id="1.10.10.10:FF:000001">
    <property type="entry name" value="LysR family transcriptional regulator"/>
    <property type="match status" value="1"/>
</dbReference>
<feature type="region of interest" description="Disordered" evidence="5">
    <location>
        <begin position="305"/>
        <end position="326"/>
    </location>
</feature>
<keyword evidence="8" id="KW-1185">Reference proteome</keyword>
<dbReference type="OrthoDB" id="3181812at2"/>
<dbReference type="PRINTS" id="PR00039">
    <property type="entry name" value="HTHLYSR"/>
</dbReference>
<reference evidence="7 8" key="1">
    <citation type="submission" date="2016-10" db="EMBL/GenBank/DDBJ databases">
        <authorList>
            <person name="de Groot N.N."/>
        </authorList>
    </citation>
    <scope>NUCLEOTIDE SEQUENCE [LARGE SCALE GENOMIC DNA]</scope>
    <source>
        <strain evidence="7 8">DSM 22024</strain>
    </source>
</reference>
<dbReference type="InterPro" id="IPR005119">
    <property type="entry name" value="LysR_subst-bd"/>
</dbReference>
<name>A0A1H1R620_9ACTN</name>
<dbReference type="AlphaFoldDB" id="A0A1H1R620"/>